<evidence type="ECO:0000313" key="2">
    <source>
        <dbReference type="Proteomes" id="UP000772434"/>
    </source>
</evidence>
<protein>
    <submittedName>
        <fullName evidence="1">Uncharacterized protein</fullName>
    </submittedName>
</protein>
<dbReference type="OrthoDB" id="2847768at2759"/>
<sequence>MANTSPFWSAYSSAVQRQLLPLVELPKDNQIFILPFTESLATGPLTNEGLNYLIYTLANTTLAADGSTGDYSGELNTYLTTVDESSLRNPAAKPRLDEANKDVARCTTELQQARNSAKVVYDATPDPKPAFDDEWASENWPPFSDAQLMLTSAKSVQESAYNAYWGLTDALHGCQEKLSKALDTQTHYPAFNMSVEDGGASTLKPYYSSPELKDQMNSWLQEGGQGQSLFAVKIDSAAPSLANVQNGIYLNFITKGVAKFNIHAGQWDVAGVKTLYPKRNPDAPSVLEPKYAQPISVLVAYGPKLNVEIREGQNVKWTSSATAVRSIDSPYVTVLGILGQHFPST</sequence>
<dbReference type="Proteomes" id="UP000772434">
    <property type="component" value="Unassembled WGS sequence"/>
</dbReference>
<comment type="caution">
    <text evidence="1">The sequence shown here is derived from an EMBL/GenBank/DDBJ whole genome shotgun (WGS) entry which is preliminary data.</text>
</comment>
<accession>A0A9P5U1X3</accession>
<evidence type="ECO:0000313" key="1">
    <source>
        <dbReference type="EMBL" id="KAF9062912.1"/>
    </source>
</evidence>
<keyword evidence="2" id="KW-1185">Reference proteome</keyword>
<organism evidence="1 2">
    <name type="scientific">Rhodocollybia butyracea</name>
    <dbReference type="NCBI Taxonomy" id="206335"/>
    <lineage>
        <taxon>Eukaryota</taxon>
        <taxon>Fungi</taxon>
        <taxon>Dikarya</taxon>
        <taxon>Basidiomycota</taxon>
        <taxon>Agaricomycotina</taxon>
        <taxon>Agaricomycetes</taxon>
        <taxon>Agaricomycetidae</taxon>
        <taxon>Agaricales</taxon>
        <taxon>Marasmiineae</taxon>
        <taxon>Omphalotaceae</taxon>
        <taxon>Rhodocollybia</taxon>
    </lineage>
</organism>
<reference evidence="1" key="1">
    <citation type="submission" date="2020-11" db="EMBL/GenBank/DDBJ databases">
        <authorList>
            <consortium name="DOE Joint Genome Institute"/>
            <person name="Ahrendt S."/>
            <person name="Riley R."/>
            <person name="Andreopoulos W."/>
            <person name="Labutti K."/>
            <person name="Pangilinan J."/>
            <person name="Ruiz-Duenas F.J."/>
            <person name="Barrasa J.M."/>
            <person name="Sanchez-Garcia M."/>
            <person name="Camarero S."/>
            <person name="Miyauchi S."/>
            <person name="Serrano A."/>
            <person name="Linde D."/>
            <person name="Babiker R."/>
            <person name="Drula E."/>
            <person name="Ayuso-Fernandez I."/>
            <person name="Pacheco R."/>
            <person name="Padilla G."/>
            <person name="Ferreira P."/>
            <person name="Barriuso J."/>
            <person name="Kellner H."/>
            <person name="Castanera R."/>
            <person name="Alfaro M."/>
            <person name="Ramirez L."/>
            <person name="Pisabarro A.G."/>
            <person name="Kuo A."/>
            <person name="Tritt A."/>
            <person name="Lipzen A."/>
            <person name="He G."/>
            <person name="Yan M."/>
            <person name="Ng V."/>
            <person name="Cullen D."/>
            <person name="Martin F."/>
            <person name="Rosso M.-N."/>
            <person name="Henrissat B."/>
            <person name="Hibbett D."/>
            <person name="Martinez A.T."/>
            <person name="Grigoriev I.V."/>
        </authorList>
    </citation>
    <scope>NUCLEOTIDE SEQUENCE</scope>
    <source>
        <strain evidence="1">AH 40177</strain>
    </source>
</reference>
<name>A0A9P5U1X3_9AGAR</name>
<dbReference type="EMBL" id="JADNRY010000159">
    <property type="protein sequence ID" value="KAF9062912.1"/>
    <property type="molecule type" value="Genomic_DNA"/>
</dbReference>
<gene>
    <name evidence="1" type="ORF">BDP27DRAFT_1427420</name>
</gene>
<proteinExistence type="predicted"/>
<dbReference type="AlphaFoldDB" id="A0A9P5U1X3"/>